<dbReference type="PANTHER" id="PTHR46558">
    <property type="entry name" value="TRACRIPTIONAL REGULATORY PROTEIN-RELATED-RELATED"/>
    <property type="match status" value="1"/>
</dbReference>
<dbReference type="RefSeq" id="WP_012820159.1">
    <property type="nucleotide sequence ID" value="NC_013410.1"/>
</dbReference>
<dbReference type="CDD" id="cd00093">
    <property type="entry name" value="HTH_XRE"/>
    <property type="match status" value="1"/>
</dbReference>
<evidence type="ECO:0000256" key="1">
    <source>
        <dbReference type="ARBA" id="ARBA00023125"/>
    </source>
</evidence>
<sequence length="130" mass="14782">MLEAVKMRLTSKAKNGTVFTFEGKNIPDYLVIFLKSAFPNVEEIKSEDNEESINIMDTDWFKETEARSTPAESLKLLRTTFGYTQQQLADKAGITKQQVSAMERGKEPIGRKMAHRLANALGTSYKNLFW</sequence>
<evidence type="ECO:0000313" key="4">
    <source>
        <dbReference type="Proteomes" id="UP000001497"/>
    </source>
</evidence>
<gene>
    <name evidence="3" type="ordered locus">Fisuc_0317</name>
</gene>
<dbReference type="Proteomes" id="UP000001497">
    <property type="component" value="Chromosome"/>
</dbReference>
<keyword evidence="1" id="KW-0238">DNA-binding</keyword>
<reference evidence="3" key="1">
    <citation type="submission" date="2009-10" db="EMBL/GenBank/DDBJ databases">
        <title>Complete sequence of Fibrobacter succinogenes subsp. succinogenes S85.</title>
        <authorList>
            <consortium name="US DOE Joint Genome Institute"/>
            <person name="Lucas S."/>
            <person name="Copeland A."/>
            <person name="Lapidus A."/>
            <person name="Glavina del Rio T."/>
            <person name="Tice H."/>
            <person name="Bruce D."/>
            <person name="Goodwin L."/>
            <person name="Pitluck S."/>
            <person name="Chertkov O."/>
            <person name="Detter J.C."/>
            <person name="Han C."/>
            <person name="Tapia R."/>
            <person name="Larimer F."/>
            <person name="Land M."/>
            <person name="Hauser L."/>
            <person name="Kyrpides N."/>
            <person name="Mikhailova N."/>
            <person name="Weimer P.J."/>
            <person name="Stevenson D.M."/>
            <person name="Boyum J."/>
            <person name="Brumm P.I."/>
            <person name="Mead D."/>
        </authorList>
    </citation>
    <scope>NUCLEOTIDE SEQUENCE [LARGE SCALE GENOMIC DNA]</scope>
    <source>
        <strain evidence="3">S85</strain>
    </source>
</reference>
<organism evidence="3 4">
    <name type="scientific">Fibrobacter succinogenes (strain ATCC 19169 / S85)</name>
    <dbReference type="NCBI Taxonomy" id="59374"/>
    <lineage>
        <taxon>Bacteria</taxon>
        <taxon>Pseudomonadati</taxon>
        <taxon>Fibrobacterota</taxon>
        <taxon>Fibrobacteria</taxon>
        <taxon>Fibrobacterales</taxon>
        <taxon>Fibrobacteraceae</taxon>
        <taxon>Fibrobacter</taxon>
    </lineage>
</organism>
<evidence type="ECO:0000259" key="2">
    <source>
        <dbReference type="PROSITE" id="PS50943"/>
    </source>
</evidence>
<dbReference type="InterPro" id="IPR001387">
    <property type="entry name" value="Cro/C1-type_HTH"/>
</dbReference>
<dbReference type="PANTHER" id="PTHR46558:SF3">
    <property type="entry name" value="TRANSCRIPTIONAL REGULATOR"/>
    <property type="match status" value="1"/>
</dbReference>
<dbReference type="InterPro" id="IPR010982">
    <property type="entry name" value="Lambda_DNA-bd_dom_sf"/>
</dbReference>
<dbReference type="SUPFAM" id="SSF47413">
    <property type="entry name" value="lambda repressor-like DNA-binding domains"/>
    <property type="match status" value="1"/>
</dbReference>
<accession>A0ABN3YU97</accession>
<name>A0ABN3YU97_FIBSS</name>
<dbReference type="Gene3D" id="1.10.260.40">
    <property type="entry name" value="lambda repressor-like DNA-binding domains"/>
    <property type="match status" value="1"/>
</dbReference>
<keyword evidence="4" id="KW-1185">Reference proteome</keyword>
<proteinExistence type="predicted"/>
<dbReference type="Pfam" id="PF01381">
    <property type="entry name" value="HTH_3"/>
    <property type="match status" value="1"/>
</dbReference>
<protein>
    <submittedName>
        <fullName evidence="3">Transcriptional regulator, XRE family</fullName>
    </submittedName>
</protein>
<dbReference type="EMBL" id="CP001792">
    <property type="protein sequence ID" value="ACX73929.1"/>
    <property type="molecule type" value="Genomic_DNA"/>
</dbReference>
<evidence type="ECO:0000313" key="3">
    <source>
        <dbReference type="EMBL" id="ACX73929.1"/>
    </source>
</evidence>
<dbReference type="SMART" id="SM00530">
    <property type="entry name" value="HTH_XRE"/>
    <property type="match status" value="1"/>
</dbReference>
<feature type="domain" description="HTH cro/C1-type" evidence="2">
    <location>
        <begin position="74"/>
        <end position="128"/>
    </location>
</feature>
<dbReference type="PROSITE" id="PS50943">
    <property type="entry name" value="HTH_CROC1"/>
    <property type="match status" value="1"/>
</dbReference>